<keyword evidence="2" id="KW-1185">Reference proteome</keyword>
<dbReference type="Proteomes" id="UP001222087">
    <property type="component" value="Chromosome"/>
</dbReference>
<sequence>MEKSWAQVTPHPKFLELLFTFRTKLFTIFGDVLGLHGITHIAITRINNQGELLTFSSTPALEFNLFKNNLWQFDRTYDPAWFQNRTQSEWSKLYNPERYDELYYIKQIKHQYLLGYSLSTQLNNNFFIYSLASNQNCTNTRTIYENHFDDFYKIGDYCSHQLTSLFHMSEN</sequence>
<organism evidence="1 2">
    <name type="scientific">Legionella cardiaca</name>
    <dbReference type="NCBI Taxonomy" id="1071983"/>
    <lineage>
        <taxon>Bacteria</taxon>
        <taxon>Pseudomonadati</taxon>
        <taxon>Pseudomonadota</taxon>
        <taxon>Gammaproteobacteria</taxon>
        <taxon>Legionellales</taxon>
        <taxon>Legionellaceae</taxon>
        <taxon>Legionella</taxon>
    </lineage>
</organism>
<evidence type="ECO:0000313" key="1">
    <source>
        <dbReference type="EMBL" id="WED42481.1"/>
    </source>
</evidence>
<gene>
    <name evidence="1" type="ORF">PXX05_11220</name>
</gene>
<evidence type="ECO:0000313" key="2">
    <source>
        <dbReference type="Proteomes" id="UP001222087"/>
    </source>
</evidence>
<dbReference type="EMBL" id="CP119078">
    <property type="protein sequence ID" value="WED42481.1"/>
    <property type="molecule type" value="Genomic_DNA"/>
</dbReference>
<evidence type="ECO:0008006" key="3">
    <source>
        <dbReference type="Google" id="ProtNLM"/>
    </source>
</evidence>
<protein>
    <recommendedName>
        <fullName evidence="3">FlgJ-like protein</fullName>
    </recommendedName>
</protein>
<dbReference type="RefSeq" id="WP_275088303.1">
    <property type="nucleotide sequence ID" value="NZ_CP119078.1"/>
</dbReference>
<reference evidence="1 2" key="1">
    <citation type="submission" date="2023-02" db="EMBL/GenBank/DDBJ databases">
        <title>Genome Sequence of L. cardiaca H63T.</title>
        <authorList>
            <person name="Lopez A.E."/>
            <person name="Cianciotto N.P."/>
        </authorList>
    </citation>
    <scope>NUCLEOTIDE SEQUENCE [LARGE SCALE GENOMIC DNA]</scope>
    <source>
        <strain evidence="1 2">H63</strain>
    </source>
</reference>
<accession>A0ABY8ART8</accession>
<name>A0ABY8ART8_9GAMM</name>
<proteinExistence type="predicted"/>